<dbReference type="PANTHER" id="PTHR22604">
    <property type="entry name" value="OXIDOREDUCTASES"/>
    <property type="match status" value="1"/>
</dbReference>
<keyword evidence="6" id="KW-0175">Coiled coil</keyword>
<feature type="compositionally biased region" description="Polar residues" evidence="7">
    <location>
        <begin position="449"/>
        <end position="467"/>
    </location>
</feature>
<feature type="compositionally biased region" description="Basic and acidic residues" evidence="7">
    <location>
        <begin position="242"/>
        <end position="251"/>
    </location>
</feature>
<dbReference type="RefSeq" id="XP_025348720.1">
    <property type="nucleotide sequence ID" value="XM_025492305.1"/>
</dbReference>
<evidence type="ECO:0000256" key="6">
    <source>
        <dbReference type="SAM" id="Coils"/>
    </source>
</evidence>
<dbReference type="Proteomes" id="UP000245942">
    <property type="component" value="Unassembled WGS sequence"/>
</dbReference>
<feature type="compositionally biased region" description="Polar residues" evidence="7">
    <location>
        <begin position="264"/>
        <end position="276"/>
    </location>
</feature>
<feature type="coiled-coil region" evidence="6">
    <location>
        <begin position="644"/>
        <end position="742"/>
    </location>
</feature>
<proteinExistence type="inferred from homology"/>
<evidence type="ECO:0000256" key="1">
    <source>
        <dbReference type="ARBA" id="ARBA00010928"/>
    </source>
</evidence>
<evidence type="ECO:0000313" key="9">
    <source>
        <dbReference type="EMBL" id="PWN21560.1"/>
    </source>
</evidence>
<organism evidence="9 10">
    <name type="scientific">Pseudomicrostroma glucosiphilum</name>
    <dbReference type="NCBI Taxonomy" id="1684307"/>
    <lineage>
        <taxon>Eukaryota</taxon>
        <taxon>Fungi</taxon>
        <taxon>Dikarya</taxon>
        <taxon>Basidiomycota</taxon>
        <taxon>Ustilaginomycotina</taxon>
        <taxon>Exobasidiomycetes</taxon>
        <taxon>Microstromatales</taxon>
        <taxon>Microstromatales incertae sedis</taxon>
        <taxon>Pseudomicrostroma</taxon>
    </lineage>
</organism>
<feature type="compositionally biased region" description="Low complexity" evidence="7">
    <location>
        <begin position="295"/>
        <end position="310"/>
    </location>
</feature>
<comment type="catalytic activity">
    <reaction evidence="5">
        <text>D-xylose + NADP(+) = D-xylono-1,5-lactone + NADPH + H(+)</text>
        <dbReference type="Rhea" id="RHEA:22000"/>
        <dbReference type="ChEBI" id="CHEBI:15378"/>
        <dbReference type="ChEBI" id="CHEBI:15867"/>
        <dbReference type="ChEBI" id="CHEBI:53455"/>
        <dbReference type="ChEBI" id="CHEBI:57783"/>
        <dbReference type="ChEBI" id="CHEBI:58349"/>
        <dbReference type="EC" id="1.1.1.179"/>
    </reaction>
</comment>
<comment type="similarity">
    <text evidence="1">Belongs to the Gfo/Idh/MocA family.</text>
</comment>
<dbReference type="EMBL" id="KZ819325">
    <property type="protein sequence ID" value="PWN21560.1"/>
    <property type="molecule type" value="Genomic_DNA"/>
</dbReference>
<dbReference type="GO" id="GO:0000166">
    <property type="term" value="F:nucleotide binding"/>
    <property type="evidence" value="ECO:0007669"/>
    <property type="project" value="InterPro"/>
</dbReference>
<evidence type="ECO:0000313" key="10">
    <source>
        <dbReference type="Proteomes" id="UP000245942"/>
    </source>
</evidence>
<dbReference type="EC" id="1.1.1.179" evidence="3"/>
<evidence type="ECO:0000259" key="8">
    <source>
        <dbReference type="Pfam" id="PF01408"/>
    </source>
</evidence>
<feature type="domain" description="Gfo/Idh/MocA-like oxidoreductase N-terminal" evidence="8">
    <location>
        <begin position="9"/>
        <end position="142"/>
    </location>
</feature>
<keyword evidence="10" id="KW-1185">Reference proteome</keyword>
<evidence type="ECO:0000256" key="4">
    <source>
        <dbReference type="ARBA" id="ARBA00042988"/>
    </source>
</evidence>
<gene>
    <name evidence="9" type="ORF">BCV69DRAFT_282280</name>
</gene>
<dbReference type="Gene3D" id="3.40.50.720">
    <property type="entry name" value="NAD(P)-binding Rossmann-like Domain"/>
    <property type="match status" value="1"/>
</dbReference>
<dbReference type="InterPro" id="IPR050984">
    <property type="entry name" value="Gfo/Idh/MocA_domain"/>
</dbReference>
<reference evidence="9 10" key="1">
    <citation type="journal article" date="2018" name="Mol. Biol. Evol.">
        <title>Broad Genomic Sampling Reveals a Smut Pathogenic Ancestry of the Fungal Clade Ustilaginomycotina.</title>
        <authorList>
            <person name="Kijpornyongpan T."/>
            <person name="Mondo S.J."/>
            <person name="Barry K."/>
            <person name="Sandor L."/>
            <person name="Lee J."/>
            <person name="Lipzen A."/>
            <person name="Pangilinan J."/>
            <person name="LaButti K."/>
            <person name="Hainaut M."/>
            <person name="Henrissat B."/>
            <person name="Grigoriev I.V."/>
            <person name="Spatafora J.W."/>
            <person name="Aime M.C."/>
        </authorList>
    </citation>
    <scope>NUCLEOTIDE SEQUENCE [LARGE SCALE GENOMIC DNA]</scope>
    <source>
        <strain evidence="9 10">MCA 4718</strain>
    </source>
</reference>
<accession>A0A316U8I7</accession>
<dbReference type="GO" id="GO:0047837">
    <property type="term" value="F:D-xylose 1-dehydrogenase (NADP+) activity"/>
    <property type="evidence" value="ECO:0007669"/>
    <property type="project" value="UniProtKB-EC"/>
</dbReference>
<sequence>MNVQPLICQWGVIGNGPAATRFIQDVKAAAAAQGKGSVLPIQHRITAIMISAAQPSAKEFLECHFPSIASSSDPSPAHAATTSVLLASPNVDAVIIDSPQTEQYNNAELALRAGKAVLLVKPLGISADEARRLTEIAKSKKTWLGILMKETKKDKTSLRWIADECARCRERLLPESSQTGWEDNICILELLDEMRASGAVPETDRSASKPADVANHSAADSAAPKSREEATEVETPQKKPASAHDEIDLAPRKYPRSPHPGPSRLSNILESPTPSSIKAAPEGLPQALPAANGVTTDTSINSSNANASSTDAEDSDRKRSAVSIEAHEVTSLRAQVQELKHLLRQKNAHVAALETGSTQSNGDSSLAAGVSKPRASVRVSMPPRAYSDKPYTGGLPPPTRPVRTRTTSGTSIPSAPVSSRPTPSSAESVASRRRADATVEVAASAENIRPSSRASSTAGTDVSTGPSSARFLAPTVASERRRLASLNDQVNVIARRAVSGDAATSSSSESDKANLHANKLILQLNNELQHVRSQLESNKTQFSISQRNLTTLQKSYDSTKEALHKARVEVERHATALARKERQTLEAQERARKAEDEAKELGRSSRELGTRVRQVESELGDVRRAQAHAVAGYEAITSAWKKTRAHWEEEVKGLRGQLQDVVKEHKAQAQSALDKFEAAEEEWKGREGEKKGLEAVLEGLKAEREKARVQVAGVVDGLVSRLAAHEEEREGQDRKVEEVRGELQRLLRFMREGVTDPDQIRKGVLVQ</sequence>
<protein>
    <recommendedName>
        <fullName evidence="3">D-xylose 1-dehydrogenase (NADP(+), D-xylono-1,5-lactone-forming)</fullName>
        <ecNumber evidence="3">1.1.1.179</ecNumber>
    </recommendedName>
    <alternativeName>
        <fullName evidence="4">D-xylose-NADP dehydrogenase</fullName>
    </alternativeName>
</protein>
<feature type="region of interest" description="Disordered" evidence="7">
    <location>
        <begin position="354"/>
        <end position="468"/>
    </location>
</feature>
<evidence type="ECO:0000256" key="2">
    <source>
        <dbReference type="ARBA" id="ARBA00023002"/>
    </source>
</evidence>
<keyword evidence="2" id="KW-0560">Oxidoreductase</keyword>
<dbReference type="PANTHER" id="PTHR22604:SF105">
    <property type="entry name" value="TRANS-1,2-DIHYDROBENZENE-1,2-DIOL DEHYDROGENASE"/>
    <property type="match status" value="1"/>
</dbReference>
<dbReference type="SUPFAM" id="SSF51735">
    <property type="entry name" value="NAD(P)-binding Rossmann-fold domains"/>
    <property type="match status" value="1"/>
</dbReference>
<dbReference type="Pfam" id="PF01408">
    <property type="entry name" value="GFO_IDH_MocA"/>
    <property type="match status" value="1"/>
</dbReference>
<dbReference type="InterPro" id="IPR036291">
    <property type="entry name" value="NAD(P)-bd_dom_sf"/>
</dbReference>
<name>A0A316U8I7_9BASI</name>
<evidence type="ECO:0000256" key="3">
    <source>
        <dbReference type="ARBA" id="ARBA00038984"/>
    </source>
</evidence>
<dbReference type="InterPro" id="IPR000683">
    <property type="entry name" value="Gfo/Idh/MocA-like_OxRdtase_N"/>
</dbReference>
<dbReference type="STRING" id="1684307.A0A316U8I7"/>
<dbReference type="OrthoDB" id="6088208at2759"/>
<feature type="compositionally biased region" description="Polar residues" evidence="7">
    <location>
        <begin position="411"/>
        <end position="423"/>
    </location>
</feature>
<evidence type="ECO:0000256" key="7">
    <source>
        <dbReference type="SAM" id="MobiDB-lite"/>
    </source>
</evidence>
<feature type="compositionally biased region" description="Polar residues" evidence="7">
    <location>
        <begin position="355"/>
        <end position="364"/>
    </location>
</feature>
<feature type="region of interest" description="Disordered" evidence="7">
    <location>
        <begin position="583"/>
        <end position="608"/>
    </location>
</feature>
<evidence type="ECO:0000256" key="5">
    <source>
        <dbReference type="ARBA" id="ARBA00049233"/>
    </source>
</evidence>
<feature type="region of interest" description="Disordered" evidence="7">
    <location>
        <begin position="199"/>
        <end position="322"/>
    </location>
</feature>
<dbReference type="GeneID" id="37014039"/>
<dbReference type="AlphaFoldDB" id="A0A316U8I7"/>